<dbReference type="InterPro" id="IPR003593">
    <property type="entry name" value="AAA+_ATPase"/>
</dbReference>
<comment type="subcellular location">
    <subcellularLocation>
        <location evidence="1">Cell membrane</location>
        <topology evidence="1">Peripheral membrane protein</topology>
    </subcellularLocation>
</comment>
<gene>
    <name evidence="7" type="primary">drrA_7</name>
    <name evidence="7" type="ORF">SAMEA4475696_01780</name>
</gene>
<keyword evidence="8" id="KW-1185">Reference proteome</keyword>
<dbReference type="GO" id="GO:0016887">
    <property type="term" value="F:ATP hydrolysis activity"/>
    <property type="evidence" value="ECO:0007669"/>
    <property type="project" value="InterPro"/>
</dbReference>
<dbReference type="PROSITE" id="PS00211">
    <property type="entry name" value="ABC_TRANSPORTER_1"/>
    <property type="match status" value="1"/>
</dbReference>
<dbReference type="InterPro" id="IPR003439">
    <property type="entry name" value="ABC_transporter-like_ATP-bd"/>
</dbReference>
<evidence type="ECO:0000256" key="1">
    <source>
        <dbReference type="ARBA" id="ARBA00004202"/>
    </source>
</evidence>
<name>A0A239VMZ5_9MICO</name>
<dbReference type="STRING" id="1121387.GCA_000429885_00149"/>
<dbReference type="SUPFAM" id="SSF52540">
    <property type="entry name" value="P-loop containing nucleoside triphosphate hydrolases"/>
    <property type="match status" value="1"/>
</dbReference>
<keyword evidence="5" id="KW-0046">Antibiotic resistance</keyword>
<dbReference type="CDD" id="cd03230">
    <property type="entry name" value="ABC_DR_subfamily_A"/>
    <property type="match status" value="1"/>
</dbReference>
<evidence type="ECO:0000256" key="2">
    <source>
        <dbReference type="ARBA" id="ARBA00022448"/>
    </source>
</evidence>
<reference evidence="7 8" key="1">
    <citation type="submission" date="2017-06" db="EMBL/GenBank/DDBJ databases">
        <authorList>
            <consortium name="Pathogen Informatics"/>
        </authorList>
    </citation>
    <scope>NUCLEOTIDE SEQUENCE [LARGE SCALE GENOMIC DNA]</scope>
    <source>
        <strain evidence="7 8">NCTC13039</strain>
    </source>
</reference>
<keyword evidence="3" id="KW-0547">Nucleotide-binding</keyword>
<dbReference type="EC" id="3.6.3.-" evidence="7"/>
<protein>
    <submittedName>
        <fullName evidence="7">Daunorubicin/doxorubicin resistance ATP-binding protein DrrA</fullName>
        <ecNumber evidence="7">3.6.3.-</ecNumber>
    </submittedName>
</protein>
<dbReference type="SMART" id="SM00382">
    <property type="entry name" value="AAA"/>
    <property type="match status" value="1"/>
</dbReference>
<dbReference type="PANTHER" id="PTHR42711:SF16">
    <property type="entry name" value="ABC TRANSPORTER ATP-BINDING PROTEIN"/>
    <property type="match status" value="1"/>
</dbReference>
<keyword evidence="4 7" id="KW-0067">ATP-binding</keyword>
<evidence type="ECO:0000259" key="6">
    <source>
        <dbReference type="PROSITE" id="PS50893"/>
    </source>
</evidence>
<dbReference type="InterPro" id="IPR050763">
    <property type="entry name" value="ABC_transporter_ATP-binding"/>
</dbReference>
<evidence type="ECO:0000313" key="8">
    <source>
        <dbReference type="Proteomes" id="UP000242637"/>
    </source>
</evidence>
<dbReference type="GO" id="GO:0046677">
    <property type="term" value="P:response to antibiotic"/>
    <property type="evidence" value="ECO:0007669"/>
    <property type="project" value="UniProtKB-KW"/>
</dbReference>
<dbReference type="GO" id="GO:0005524">
    <property type="term" value="F:ATP binding"/>
    <property type="evidence" value="ECO:0007669"/>
    <property type="project" value="UniProtKB-KW"/>
</dbReference>
<evidence type="ECO:0000313" key="7">
    <source>
        <dbReference type="EMBL" id="SNV23286.1"/>
    </source>
</evidence>
<dbReference type="EMBL" id="LT906453">
    <property type="protein sequence ID" value="SNV23286.1"/>
    <property type="molecule type" value="Genomic_DNA"/>
</dbReference>
<dbReference type="GeneID" id="63459974"/>
<feature type="domain" description="ABC transporter" evidence="6">
    <location>
        <begin position="6"/>
        <end position="231"/>
    </location>
</feature>
<dbReference type="RefSeq" id="WP_231935370.1">
    <property type="nucleotide sequence ID" value="NZ_LT906453.1"/>
</dbReference>
<keyword evidence="2" id="KW-0813">Transport</keyword>
<dbReference type="Proteomes" id="UP000242637">
    <property type="component" value="Chromosome 1"/>
</dbReference>
<evidence type="ECO:0000256" key="4">
    <source>
        <dbReference type="ARBA" id="ARBA00022840"/>
    </source>
</evidence>
<accession>A0A239VMZ5</accession>
<dbReference type="PANTHER" id="PTHR42711">
    <property type="entry name" value="ABC TRANSPORTER ATP-BINDING PROTEIN"/>
    <property type="match status" value="1"/>
</dbReference>
<dbReference type="InterPro" id="IPR027417">
    <property type="entry name" value="P-loop_NTPase"/>
</dbReference>
<dbReference type="AlphaFoldDB" id="A0A239VMZ5"/>
<dbReference type="Pfam" id="PF00005">
    <property type="entry name" value="ABC_tran"/>
    <property type="match status" value="1"/>
</dbReference>
<dbReference type="InterPro" id="IPR017871">
    <property type="entry name" value="ABC_transporter-like_CS"/>
</dbReference>
<evidence type="ECO:0000256" key="3">
    <source>
        <dbReference type="ARBA" id="ARBA00022741"/>
    </source>
</evidence>
<dbReference type="PROSITE" id="PS50893">
    <property type="entry name" value="ABC_TRANSPORTER_2"/>
    <property type="match status" value="1"/>
</dbReference>
<dbReference type="Gene3D" id="3.40.50.300">
    <property type="entry name" value="P-loop containing nucleotide triphosphate hydrolases"/>
    <property type="match status" value="1"/>
</dbReference>
<organism evidence="7 8">
    <name type="scientific">Dermatophilus congolensis</name>
    <dbReference type="NCBI Taxonomy" id="1863"/>
    <lineage>
        <taxon>Bacteria</taxon>
        <taxon>Bacillati</taxon>
        <taxon>Actinomycetota</taxon>
        <taxon>Actinomycetes</taxon>
        <taxon>Micrococcales</taxon>
        <taxon>Dermatophilaceae</taxon>
        <taxon>Dermatophilus</taxon>
    </lineage>
</organism>
<dbReference type="KEGG" id="dco:SAMEA4475696_1780"/>
<sequence length="255" mass="27576">MSRPAVLVQHLVKQFGTTTAVADATWSANPGAITTVLGPNGSGKTTTMECLEGLQAPTSGTVRVLGADPLTVNPEHRARVGVMLQDGGLPNTVTSGRLLRHLAHLYRNPIPPSELADRLDLTSFEKTTVRRLSGGQRRRLALAAAIIGRPHVLFLDEPAAGLDPHARLDVWDLVTELRNAGVCVIITTHSFEEAERLADHVVVMNEGTVVADGTVQHIAGNDTLENAFFNLTPRQRRSFTSQQWINDPTTMEDSA</sequence>
<dbReference type="GO" id="GO:0005886">
    <property type="term" value="C:plasma membrane"/>
    <property type="evidence" value="ECO:0007669"/>
    <property type="project" value="UniProtKB-SubCell"/>
</dbReference>
<proteinExistence type="predicted"/>
<evidence type="ECO:0000256" key="5">
    <source>
        <dbReference type="ARBA" id="ARBA00023251"/>
    </source>
</evidence>
<keyword evidence="7" id="KW-0378">Hydrolase</keyword>